<sequence>MDRHQVDKEIVTALCANGIPFNVLINPQFCRMISVINNAPKGYKPPSFEKARTSLLDDVKTSVEKELMPVKDTWYTGGLSIVSDGWSNVKKESLINILAGNSRGAIFLYAENCAGVEKTGMDNMLGEIKDAMRNNKYGDKYERIEKIVIDRWAKMNFAVHSLGFALCPRFYDPSYLNTPAPGGMARKRPNEDK</sequence>
<reference evidence="3" key="1">
    <citation type="submission" date="2013-09" db="EMBL/GenBank/DDBJ databases">
        <title>Corchorus olitorius genome sequencing.</title>
        <authorList>
            <person name="Alam M."/>
            <person name="Haque M.S."/>
            <person name="Islam M.S."/>
            <person name="Emdad E.M."/>
            <person name="Islam M.M."/>
            <person name="Ahmed B."/>
            <person name="Halim A."/>
            <person name="Hossen Q.M.M."/>
            <person name="Hossain M.Z."/>
            <person name="Ahmed R."/>
            <person name="Khan M.M."/>
            <person name="Islam R."/>
            <person name="Rashid M.M."/>
            <person name="Khan S.A."/>
            <person name="Rahman M.S."/>
            <person name="Alam M."/>
            <person name="Yahiya A.S."/>
            <person name="Khan M.S."/>
            <person name="Azam M.S."/>
            <person name="Haque T."/>
            <person name="Lashkar M.Z.H."/>
            <person name="Akhand A.I."/>
            <person name="Morshed G."/>
            <person name="Roy S."/>
            <person name="Uddin K.S."/>
            <person name="Rabeya T."/>
            <person name="Hossain A.S."/>
            <person name="Chowdhury A."/>
            <person name="Snigdha A.R."/>
            <person name="Mortoza M.S."/>
            <person name="Matin S.A."/>
            <person name="Hoque S.M.E."/>
            <person name="Islam M.K."/>
            <person name="Roy D.K."/>
            <person name="Haider R."/>
            <person name="Moosa M.M."/>
            <person name="Elias S.M."/>
            <person name="Hasan A.M."/>
            <person name="Jahan S."/>
            <person name="Shafiuddin M."/>
            <person name="Mahmood N."/>
            <person name="Shommy N.S."/>
        </authorList>
    </citation>
    <scope>NUCLEOTIDE SEQUENCE [LARGE SCALE GENOMIC DNA]</scope>
    <source>
        <strain evidence="3">cv. O-4</strain>
    </source>
</reference>
<name>A0A1R3HS59_9ROSI</name>
<evidence type="ECO:0000313" key="3">
    <source>
        <dbReference type="Proteomes" id="UP000187203"/>
    </source>
</evidence>
<protein>
    <recommendedName>
        <fullName evidence="1">DUF659 domain-containing protein</fullName>
    </recommendedName>
</protein>
<dbReference type="EMBL" id="AWUE01019499">
    <property type="protein sequence ID" value="OMO73206.1"/>
    <property type="molecule type" value="Genomic_DNA"/>
</dbReference>
<proteinExistence type="predicted"/>
<gene>
    <name evidence="2" type="ORF">COLO4_27211</name>
</gene>
<dbReference type="Pfam" id="PF04937">
    <property type="entry name" value="DUF659"/>
    <property type="match status" value="1"/>
</dbReference>
<keyword evidence="3" id="KW-1185">Reference proteome</keyword>
<evidence type="ECO:0000313" key="2">
    <source>
        <dbReference type="EMBL" id="OMO73206.1"/>
    </source>
</evidence>
<accession>A0A1R3HS59</accession>
<dbReference type="Proteomes" id="UP000187203">
    <property type="component" value="Unassembled WGS sequence"/>
</dbReference>
<dbReference type="PANTHER" id="PTHR32166:SF123">
    <property type="entry name" value="BED-TYPE DOMAIN-CONTAINING PROTEIN"/>
    <property type="match status" value="1"/>
</dbReference>
<dbReference type="OrthoDB" id="1937290at2759"/>
<evidence type="ECO:0000259" key="1">
    <source>
        <dbReference type="Pfam" id="PF04937"/>
    </source>
</evidence>
<comment type="caution">
    <text evidence="2">The sequence shown here is derived from an EMBL/GenBank/DDBJ whole genome shotgun (WGS) entry which is preliminary data.</text>
</comment>
<dbReference type="InterPro" id="IPR007021">
    <property type="entry name" value="DUF659"/>
</dbReference>
<dbReference type="PANTHER" id="PTHR32166">
    <property type="entry name" value="OSJNBA0013A04.12 PROTEIN"/>
    <property type="match status" value="1"/>
</dbReference>
<feature type="domain" description="DUF659" evidence="1">
    <location>
        <begin position="46"/>
        <end position="117"/>
    </location>
</feature>
<dbReference type="AlphaFoldDB" id="A0A1R3HS59"/>
<organism evidence="2 3">
    <name type="scientific">Corchorus olitorius</name>
    <dbReference type="NCBI Taxonomy" id="93759"/>
    <lineage>
        <taxon>Eukaryota</taxon>
        <taxon>Viridiplantae</taxon>
        <taxon>Streptophyta</taxon>
        <taxon>Embryophyta</taxon>
        <taxon>Tracheophyta</taxon>
        <taxon>Spermatophyta</taxon>
        <taxon>Magnoliopsida</taxon>
        <taxon>eudicotyledons</taxon>
        <taxon>Gunneridae</taxon>
        <taxon>Pentapetalae</taxon>
        <taxon>rosids</taxon>
        <taxon>malvids</taxon>
        <taxon>Malvales</taxon>
        <taxon>Malvaceae</taxon>
        <taxon>Grewioideae</taxon>
        <taxon>Apeibeae</taxon>
        <taxon>Corchorus</taxon>
    </lineage>
</organism>